<feature type="transmembrane region" description="Helical" evidence="7">
    <location>
        <begin position="75"/>
        <end position="99"/>
    </location>
</feature>
<evidence type="ECO:0000256" key="6">
    <source>
        <dbReference type="ARBA" id="ARBA00023136"/>
    </source>
</evidence>
<dbReference type="Gene3D" id="1.10.3720.10">
    <property type="entry name" value="MetI-like"/>
    <property type="match status" value="1"/>
</dbReference>
<feature type="domain" description="ABC transmembrane type-1" evidence="8">
    <location>
        <begin position="75"/>
        <end position="260"/>
    </location>
</feature>
<keyword evidence="3" id="KW-1003">Cell membrane</keyword>
<comment type="caution">
    <text evidence="9">The sequence shown here is derived from an EMBL/GenBank/DDBJ whole genome shotgun (WGS) entry which is preliminary data.</text>
</comment>
<dbReference type="InterPro" id="IPR000515">
    <property type="entry name" value="MetI-like"/>
</dbReference>
<evidence type="ECO:0000256" key="7">
    <source>
        <dbReference type="RuleBase" id="RU363032"/>
    </source>
</evidence>
<proteinExistence type="inferred from homology"/>
<reference evidence="9 10" key="1">
    <citation type="submission" date="2020-08" db="EMBL/GenBank/DDBJ databases">
        <title>Genome public.</title>
        <authorList>
            <person name="Liu C."/>
            <person name="Sun Q."/>
        </authorList>
    </citation>
    <scope>NUCLEOTIDE SEQUENCE [LARGE SCALE GENOMIC DNA]</scope>
    <source>
        <strain evidence="9 10">NSJ-34</strain>
    </source>
</reference>
<dbReference type="PANTHER" id="PTHR43386">
    <property type="entry name" value="OLIGOPEPTIDE TRANSPORT SYSTEM PERMEASE PROTEIN APPC"/>
    <property type="match status" value="1"/>
</dbReference>
<dbReference type="Pfam" id="PF00528">
    <property type="entry name" value="BPD_transp_1"/>
    <property type="match status" value="1"/>
</dbReference>
<evidence type="ECO:0000256" key="1">
    <source>
        <dbReference type="ARBA" id="ARBA00004651"/>
    </source>
</evidence>
<dbReference type="InterPro" id="IPR035906">
    <property type="entry name" value="MetI-like_sf"/>
</dbReference>
<accession>A0ABR7F9M9</accession>
<evidence type="ECO:0000256" key="3">
    <source>
        <dbReference type="ARBA" id="ARBA00022475"/>
    </source>
</evidence>
<evidence type="ECO:0000259" key="8">
    <source>
        <dbReference type="PROSITE" id="PS50928"/>
    </source>
</evidence>
<dbReference type="SUPFAM" id="SSF161098">
    <property type="entry name" value="MetI-like"/>
    <property type="match status" value="1"/>
</dbReference>
<organism evidence="9 10">
    <name type="scientific">Blautia celeris</name>
    <dbReference type="NCBI Taxonomy" id="2763026"/>
    <lineage>
        <taxon>Bacteria</taxon>
        <taxon>Bacillati</taxon>
        <taxon>Bacillota</taxon>
        <taxon>Clostridia</taxon>
        <taxon>Lachnospirales</taxon>
        <taxon>Lachnospiraceae</taxon>
        <taxon>Blautia</taxon>
    </lineage>
</organism>
<comment type="subcellular location">
    <subcellularLocation>
        <location evidence="1 7">Cell membrane</location>
        <topology evidence="1 7">Multi-pass membrane protein</topology>
    </subcellularLocation>
</comment>
<sequence length="269" mass="29266">MKRKKTEEISFYILIGLIVILLLAALLAPVLAPNDPFKTELTLALIKPDKEFPLGTDPLGRCVLSRILYGARVSIFSSLCIIGIVFFIGTAIGVTAGYLGGAVDMVLTKIITIMQAFPKFILAIAIAGVLGIGIKNTILALCLVEWAEYARISRNLSRGVKQRTYIKAAKVCGESRLQIMFHHVLPNVLPTLVVNASLGISSMIMEVAALSYLGVGVKSPMSEWGAMMNIGKDYLQTETRLVIIPGIAIFVVSVLFNLFGDKLRDILDR</sequence>
<feature type="transmembrane region" description="Helical" evidence="7">
    <location>
        <begin position="12"/>
        <end position="32"/>
    </location>
</feature>
<keyword evidence="5 7" id="KW-1133">Transmembrane helix</keyword>
<evidence type="ECO:0000256" key="2">
    <source>
        <dbReference type="ARBA" id="ARBA00022448"/>
    </source>
</evidence>
<dbReference type="PROSITE" id="PS50928">
    <property type="entry name" value="ABC_TM1"/>
    <property type="match status" value="1"/>
</dbReference>
<dbReference type="InterPro" id="IPR050366">
    <property type="entry name" value="BP-dependent_transpt_permease"/>
</dbReference>
<feature type="transmembrane region" description="Helical" evidence="7">
    <location>
        <begin position="192"/>
        <end position="217"/>
    </location>
</feature>
<evidence type="ECO:0000313" key="9">
    <source>
        <dbReference type="EMBL" id="MBC5671061.1"/>
    </source>
</evidence>
<dbReference type="RefSeq" id="WP_103731046.1">
    <property type="nucleotide sequence ID" value="NZ_JACOOU010000001.1"/>
</dbReference>
<gene>
    <name evidence="9" type="ORF">H8S76_02285</name>
</gene>
<keyword evidence="4 7" id="KW-0812">Transmembrane</keyword>
<feature type="transmembrane region" description="Helical" evidence="7">
    <location>
        <begin position="238"/>
        <end position="259"/>
    </location>
</feature>
<evidence type="ECO:0000256" key="5">
    <source>
        <dbReference type="ARBA" id="ARBA00022989"/>
    </source>
</evidence>
<dbReference type="PANTHER" id="PTHR43386:SF1">
    <property type="entry name" value="D,D-DIPEPTIDE TRANSPORT SYSTEM PERMEASE PROTEIN DDPC-RELATED"/>
    <property type="match status" value="1"/>
</dbReference>
<protein>
    <submittedName>
        <fullName evidence="9">ABC transporter permease</fullName>
    </submittedName>
</protein>
<dbReference type="CDD" id="cd06261">
    <property type="entry name" value="TM_PBP2"/>
    <property type="match status" value="1"/>
</dbReference>
<keyword evidence="2 7" id="KW-0813">Transport</keyword>
<keyword evidence="6 7" id="KW-0472">Membrane</keyword>
<name>A0ABR7F9M9_9FIRM</name>
<feature type="transmembrane region" description="Helical" evidence="7">
    <location>
        <begin position="120"/>
        <end position="147"/>
    </location>
</feature>
<dbReference type="Proteomes" id="UP000654573">
    <property type="component" value="Unassembled WGS sequence"/>
</dbReference>
<evidence type="ECO:0000256" key="4">
    <source>
        <dbReference type="ARBA" id="ARBA00022692"/>
    </source>
</evidence>
<evidence type="ECO:0000313" key="10">
    <source>
        <dbReference type="Proteomes" id="UP000654573"/>
    </source>
</evidence>
<comment type="similarity">
    <text evidence="7">Belongs to the binding-protein-dependent transport system permease family.</text>
</comment>
<dbReference type="EMBL" id="JACOOU010000001">
    <property type="protein sequence ID" value="MBC5671061.1"/>
    <property type="molecule type" value="Genomic_DNA"/>
</dbReference>
<keyword evidence="10" id="KW-1185">Reference proteome</keyword>